<keyword evidence="1" id="KW-1133">Transmembrane helix</keyword>
<name>A0A0F5VC82_9GAMM</name>
<keyword evidence="1" id="KW-0472">Membrane</keyword>
<comment type="caution">
    <text evidence="2">The sequence shown here is derived from an EMBL/GenBank/DDBJ whole genome shotgun (WGS) entry which is preliminary data.</text>
</comment>
<evidence type="ECO:0000256" key="1">
    <source>
        <dbReference type="SAM" id="Phobius"/>
    </source>
</evidence>
<keyword evidence="1" id="KW-0812">Transmembrane</keyword>
<sequence length="147" mass="17191">MICSKLIELVPSAIMAAFLAYIAYQQMAINKRKLNLDLYNKRFSVYTDTLRFYQELVGEKVSQETHRSFIASKEASRFLFSEDPSIFKLLDLMHSESFKITGFKKHGKELSRTPEFVKGVEISQEKLFWFGEQLTELKNKMSPYLNQ</sequence>
<gene>
    <name evidence="2" type="ORF">KY46_14620</name>
</gene>
<dbReference type="PATRIC" id="fig|265726.11.peg.1170"/>
<protein>
    <recommendedName>
        <fullName evidence="4">DUF4760 domain-containing protein</fullName>
    </recommendedName>
</protein>
<accession>A0A0F5VC82</accession>
<feature type="transmembrane region" description="Helical" evidence="1">
    <location>
        <begin position="6"/>
        <end position="24"/>
    </location>
</feature>
<evidence type="ECO:0008006" key="4">
    <source>
        <dbReference type="Google" id="ProtNLM"/>
    </source>
</evidence>
<proteinExistence type="predicted"/>
<organism evidence="2 3">
    <name type="scientific">Photobacterium halotolerans</name>
    <dbReference type="NCBI Taxonomy" id="265726"/>
    <lineage>
        <taxon>Bacteria</taxon>
        <taxon>Pseudomonadati</taxon>
        <taxon>Pseudomonadota</taxon>
        <taxon>Gammaproteobacteria</taxon>
        <taxon>Vibrionales</taxon>
        <taxon>Vibrionaceae</taxon>
        <taxon>Photobacterium</taxon>
    </lineage>
</organism>
<dbReference type="Proteomes" id="UP000033633">
    <property type="component" value="Unassembled WGS sequence"/>
</dbReference>
<evidence type="ECO:0000313" key="3">
    <source>
        <dbReference type="Proteomes" id="UP000033633"/>
    </source>
</evidence>
<reference evidence="2 3" key="1">
    <citation type="submission" date="2014-12" db="EMBL/GenBank/DDBJ databases">
        <title>Mercury Reductase activity and rhizosphere competence traits in the genome of root associated Photobacterium halotolerans MELD1.</title>
        <authorList>
            <person name="Mathew D.C."/>
            <person name="Huang C.-C."/>
        </authorList>
    </citation>
    <scope>NUCLEOTIDE SEQUENCE [LARGE SCALE GENOMIC DNA]</scope>
    <source>
        <strain evidence="2 3">MELD1</strain>
    </source>
</reference>
<dbReference type="EMBL" id="JWYV01000013">
    <property type="protein sequence ID" value="KKC99074.1"/>
    <property type="molecule type" value="Genomic_DNA"/>
</dbReference>
<dbReference type="AlphaFoldDB" id="A0A0F5VC82"/>
<dbReference type="STRING" id="265726.KY46_14620"/>
<keyword evidence="3" id="KW-1185">Reference proteome</keyword>
<evidence type="ECO:0000313" key="2">
    <source>
        <dbReference type="EMBL" id="KKC99074.1"/>
    </source>
</evidence>